<name>A0A261EZI5_9BIFI</name>
<reference evidence="1 2" key="1">
    <citation type="journal article" date="2017" name="BMC Genomics">
        <title>Comparative genomic and phylogenomic analyses of the Bifidobacteriaceae family.</title>
        <authorList>
            <person name="Lugli G.A."/>
            <person name="Milani C."/>
            <person name="Turroni F."/>
            <person name="Duranti S."/>
            <person name="Mancabelli L."/>
            <person name="Mangifesta M."/>
            <person name="Ferrario C."/>
            <person name="Modesto M."/>
            <person name="Mattarelli P."/>
            <person name="Jiri K."/>
            <person name="van Sinderen D."/>
            <person name="Ventura M."/>
        </authorList>
    </citation>
    <scope>NUCLEOTIDE SEQUENCE [LARGE SCALE GENOMIC DNA]</scope>
    <source>
        <strain evidence="1 2">DSM 24742</strain>
    </source>
</reference>
<dbReference type="EMBL" id="MWWR01000004">
    <property type="protein sequence ID" value="OZG52257.1"/>
    <property type="molecule type" value="Genomic_DNA"/>
</dbReference>
<dbReference type="AlphaFoldDB" id="A0A261EZI5"/>
<evidence type="ECO:0000313" key="1">
    <source>
        <dbReference type="EMBL" id="OZG52257.1"/>
    </source>
</evidence>
<gene>
    <name evidence="1" type="ORF">PSRA_0446</name>
</gene>
<sequence>MMDDAEEVASGYSRNFIEIRRTPQAVERLIGLLNDYAETKDTYSDPDAYLEQILHSAAQSIEKGMGIEWKIGF</sequence>
<protein>
    <submittedName>
        <fullName evidence="1">Uncharacterized protein</fullName>
    </submittedName>
</protein>
<organism evidence="1 2">
    <name type="scientific">Pseudoscardovia radai</name>
    <dbReference type="NCBI Taxonomy" id="987066"/>
    <lineage>
        <taxon>Bacteria</taxon>
        <taxon>Bacillati</taxon>
        <taxon>Actinomycetota</taxon>
        <taxon>Actinomycetes</taxon>
        <taxon>Bifidobacteriales</taxon>
        <taxon>Bifidobacteriaceae</taxon>
        <taxon>Pseudoscardovia</taxon>
    </lineage>
</organism>
<comment type="caution">
    <text evidence="1">The sequence shown here is derived from an EMBL/GenBank/DDBJ whole genome shotgun (WGS) entry which is preliminary data.</text>
</comment>
<dbReference type="Proteomes" id="UP000216725">
    <property type="component" value="Unassembled WGS sequence"/>
</dbReference>
<keyword evidence="2" id="KW-1185">Reference proteome</keyword>
<accession>A0A261EZI5</accession>
<proteinExistence type="predicted"/>
<evidence type="ECO:0000313" key="2">
    <source>
        <dbReference type="Proteomes" id="UP000216725"/>
    </source>
</evidence>